<dbReference type="InterPro" id="IPR011344">
    <property type="entry name" value="ssDNA-bd"/>
</dbReference>
<dbReference type="NCBIfam" id="TIGR00621">
    <property type="entry name" value="ssb"/>
    <property type="match status" value="1"/>
</dbReference>
<comment type="caution">
    <text evidence="5">The sequence shown here is derived from an EMBL/GenBank/DDBJ whole genome shotgun (WGS) entry which is preliminary data.</text>
</comment>
<dbReference type="PROSITE" id="PS50935">
    <property type="entry name" value="SSB"/>
    <property type="match status" value="1"/>
</dbReference>
<dbReference type="Gene3D" id="2.40.50.140">
    <property type="entry name" value="Nucleic acid-binding proteins"/>
    <property type="match status" value="1"/>
</dbReference>
<evidence type="ECO:0000256" key="4">
    <source>
        <dbReference type="SAM" id="MobiDB-lite"/>
    </source>
</evidence>
<sequence>MAINLFVAGGNIGRDCEVRVTPAGKHIATFPLPVKQGYGEHEKTSWVQCKLFGGQAEKLPNYLLKGVKVVVQGEFVLDEWNDKDGQKRQTPTVIVNSLEFMSQNQSNAGQTNQPSQRAPASQQGGYNQRPAAPAQNQMSGAPMAPPIDFDDDPDIPF</sequence>
<dbReference type="EMBL" id="JBHLXP010000001">
    <property type="protein sequence ID" value="MFC0047751.1"/>
    <property type="molecule type" value="Genomic_DNA"/>
</dbReference>
<keyword evidence="1 2" id="KW-0238">DNA-binding</keyword>
<name>A0ABV6BA60_9GAMM</name>
<dbReference type="PANTHER" id="PTHR10302">
    <property type="entry name" value="SINGLE-STRANDED DNA-BINDING PROTEIN"/>
    <property type="match status" value="1"/>
</dbReference>
<dbReference type="Pfam" id="PF00436">
    <property type="entry name" value="SSB"/>
    <property type="match status" value="1"/>
</dbReference>
<protein>
    <recommendedName>
        <fullName evidence="2 3">Single-stranded DNA-binding protein</fullName>
    </recommendedName>
</protein>
<organism evidence="5 6">
    <name type="scientific">Rheinheimera tilapiae</name>
    <dbReference type="NCBI Taxonomy" id="875043"/>
    <lineage>
        <taxon>Bacteria</taxon>
        <taxon>Pseudomonadati</taxon>
        <taxon>Pseudomonadota</taxon>
        <taxon>Gammaproteobacteria</taxon>
        <taxon>Chromatiales</taxon>
        <taxon>Chromatiaceae</taxon>
        <taxon>Rheinheimera</taxon>
    </lineage>
</organism>
<dbReference type="PANTHER" id="PTHR10302:SF0">
    <property type="entry name" value="SINGLE-STRANDED DNA-BINDING PROTEIN, MITOCHONDRIAL"/>
    <property type="match status" value="1"/>
</dbReference>
<dbReference type="CDD" id="cd04496">
    <property type="entry name" value="SSB_OBF"/>
    <property type="match status" value="1"/>
</dbReference>
<keyword evidence="6" id="KW-1185">Reference proteome</keyword>
<evidence type="ECO:0000313" key="6">
    <source>
        <dbReference type="Proteomes" id="UP001589813"/>
    </source>
</evidence>
<dbReference type="InterPro" id="IPR000424">
    <property type="entry name" value="Primosome_PriB/ssb"/>
</dbReference>
<feature type="compositionally biased region" description="Polar residues" evidence="4">
    <location>
        <begin position="97"/>
        <end position="126"/>
    </location>
</feature>
<evidence type="ECO:0000256" key="3">
    <source>
        <dbReference type="RuleBase" id="RU000524"/>
    </source>
</evidence>
<reference evidence="5 6" key="1">
    <citation type="submission" date="2024-09" db="EMBL/GenBank/DDBJ databases">
        <authorList>
            <person name="Sun Q."/>
            <person name="Mori K."/>
        </authorList>
    </citation>
    <scope>NUCLEOTIDE SEQUENCE [LARGE SCALE GENOMIC DNA]</scope>
    <source>
        <strain evidence="5 6">KCTC 23315</strain>
    </source>
</reference>
<feature type="compositionally biased region" description="Acidic residues" evidence="4">
    <location>
        <begin position="148"/>
        <end position="157"/>
    </location>
</feature>
<dbReference type="RefSeq" id="WP_377241293.1">
    <property type="nucleotide sequence ID" value="NZ_JBHLXP010000001.1"/>
</dbReference>
<dbReference type="PIRSF" id="PIRSF002070">
    <property type="entry name" value="SSB"/>
    <property type="match status" value="1"/>
</dbReference>
<feature type="region of interest" description="Disordered" evidence="4">
    <location>
        <begin position="97"/>
        <end position="157"/>
    </location>
</feature>
<proteinExistence type="predicted"/>
<accession>A0ABV6BA60</accession>
<dbReference type="GO" id="GO:0003677">
    <property type="term" value="F:DNA binding"/>
    <property type="evidence" value="ECO:0007669"/>
    <property type="project" value="UniProtKB-KW"/>
</dbReference>
<dbReference type="Proteomes" id="UP001589813">
    <property type="component" value="Unassembled WGS sequence"/>
</dbReference>
<dbReference type="SUPFAM" id="SSF50249">
    <property type="entry name" value="Nucleic acid-binding proteins"/>
    <property type="match status" value="1"/>
</dbReference>
<evidence type="ECO:0000313" key="5">
    <source>
        <dbReference type="EMBL" id="MFC0047751.1"/>
    </source>
</evidence>
<gene>
    <name evidence="5" type="ORF">ACFFJP_05585</name>
</gene>
<evidence type="ECO:0000256" key="1">
    <source>
        <dbReference type="ARBA" id="ARBA00023125"/>
    </source>
</evidence>
<dbReference type="InterPro" id="IPR012340">
    <property type="entry name" value="NA-bd_OB-fold"/>
</dbReference>
<evidence type="ECO:0000256" key="2">
    <source>
        <dbReference type="PIRNR" id="PIRNR002070"/>
    </source>
</evidence>